<sequence>MKLKFTLLSMLLVSFFGMGQSIEKFSIDSGGASASAGNIQILYTLGEVNVQERSAGNIQVSEG</sequence>
<organism evidence="2 4">
    <name type="scientific">Ulvibacter litoralis</name>
    <dbReference type="NCBI Taxonomy" id="227084"/>
    <lineage>
        <taxon>Bacteria</taxon>
        <taxon>Pseudomonadati</taxon>
        <taxon>Bacteroidota</taxon>
        <taxon>Flavobacteriia</taxon>
        <taxon>Flavobacteriales</taxon>
        <taxon>Flavobacteriaceae</taxon>
        <taxon>Ulvibacter</taxon>
    </lineage>
</organism>
<accession>A0A1G7HYP5</accession>
<proteinExistence type="predicted"/>
<evidence type="ECO:0000313" key="3">
    <source>
        <dbReference type="EMBL" id="SDF21615.1"/>
    </source>
</evidence>
<dbReference type="AlphaFoldDB" id="A0A1G7HYP5"/>
<evidence type="ECO:0000256" key="1">
    <source>
        <dbReference type="SAM" id="SignalP"/>
    </source>
</evidence>
<feature type="non-terminal residue" evidence="2">
    <location>
        <position position="63"/>
    </location>
</feature>
<feature type="chain" id="PRO_5011894682" evidence="1">
    <location>
        <begin position="20"/>
        <end position="63"/>
    </location>
</feature>
<keyword evidence="4" id="KW-1185">Reference proteome</keyword>
<dbReference type="EMBL" id="FNBA01000010">
    <property type="protein sequence ID" value="SDF21615.1"/>
    <property type="molecule type" value="Genomic_DNA"/>
</dbReference>
<evidence type="ECO:0000313" key="4">
    <source>
        <dbReference type="Proteomes" id="UP000199321"/>
    </source>
</evidence>
<dbReference type="STRING" id="227084.SAMN05421855_1051"/>
<gene>
    <name evidence="2" type="ORF">SAMN05421855_1051</name>
    <name evidence="3" type="ORF">SAMN05421855_1101</name>
</gene>
<reference evidence="2 4" key="1">
    <citation type="submission" date="2016-10" db="EMBL/GenBank/DDBJ databases">
        <authorList>
            <person name="de Groot N.N."/>
        </authorList>
    </citation>
    <scope>NUCLEOTIDE SEQUENCE [LARGE SCALE GENOMIC DNA]</scope>
    <source>
        <strain evidence="2 4">DSM 16195</strain>
    </source>
</reference>
<evidence type="ECO:0000313" key="2">
    <source>
        <dbReference type="EMBL" id="SDF05453.1"/>
    </source>
</evidence>
<keyword evidence="1" id="KW-0732">Signal</keyword>
<dbReference type="EMBL" id="FNBA01000005">
    <property type="protein sequence ID" value="SDF05453.1"/>
    <property type="molecule type" value="Genomic_DNA"/>
</dbReference>
<name>A0A1G7HYP5_9FLAO</name>
<dbReference type="Proteomes" id="UP000199321">
    <property type="component" value="Unassembled WGS sequence"/>
</dbReference>
<feature type="signal peptide" evidence="1">
    <location>
        <begin position="1"/>
        <end position="19"/>
    </location>
</feature>
<protein>
    <submittedName>
        <fullName evidence="2">Uncharacterized protein</fullName>
    </submittedName>
</protein>